<evidence type="ECO:0000313" key="2">
    <source>
        <dbReference type="Proteomes" id="UP001548189"/>
    </source>
</evidence>
<gene>
    <name evidence="1" type="ORF">ABVT43_07750</name>
</gene>
<protein>
    <submittedName>
        <fullName evidence="1">Tetratricopeptide repeat protein</fullName>
    </submittedName>
</protein>
<reference evidence="1 2" key="1">
    <citation type="submission" date="2024-06" db="EMBL/GenBank/DDBJ databases">
        <authorList>
            <person name="Li F."/>
        </authorList>
    </citation>
    <scope>NUCLEOTIDE SEQUENCE [LARGE SCALE GENOMIC DNA]</scope>
    <source>
        <strain evidence="1 2">GXAS 311</strain>
    </source>
</reference>
<dbReference type="PANTHER" id="PTHR44858">
    <property type="entry name" value="TETRATRICOPEPTIDE REPEAT PROTEIN 6"/>
    <property type="match status" value="1"/>
</dbReference>
<keyword evidence="2" id="KW-1185">Reference proteome</keyword>
<dbReference type="InterPro" id="IPR011990">
    <property type="entry name" value="TPR-like_helical_dom_sf"/>
</dbReference>
<dbReference type="PROSITE" id="PS50005">
    <property type="entry name" value="TPR"/>
    <property type="match status" value="1"/>
</dbReference>
<organism evidence="1 2">
    <name type="scientific">Aliikangiella maris</name>
    <dbReference type="NCBI Taxonomy" id="3162458"/>
    <lineage>
        <taxon>Bacteria</taxon>
        <taxon>Pseudomonadati</taxon>
        <taxon>Pseudomonadota</taxon>
        <taxon>Gammaproteobacteria</taxon>
        <taxon>Oceanospirillales</taxon>
        <taxon>Pleioneaceae</taxon>
        <taxon>Aliikangiella</taxon>
    </lineage>
</organism>
<dbReference type="SMART" id="SM00028">
    <property type="entry name" value="TPR"/>
    <property type="match status" value="4"/>
</dbReference>
<proteinExistence type="predicted"/>
<dbReference type="Gene3D" id="1.25.20.10">
    <property type="entry name" value="Bacterial muramidases"/>
    <property type="match status" value="1"/>
</dbReference>
<accession>A0ABV2BSU8</accession>
<dbReference type="InterPro" id="IPR019734">
    <property type="entry name" value="TPR_rpt"/>
</dbReference>
<dbReference type="SUPFAM" id="SSF48452">
    <property type="entry name" value="TPR-like"/>
    <property type="match status" value="1"/>
</dbReference>
<dbReference type="EMBL" id="JBEVCJ010000007">
    <property type="protein sequence ID" value="MET1255013.1"/>
    <property type="molecule type" value="Genomic_DNA"/>
</dbReference>
<evidence type="ECO:0000313" key="1">
    <source>
        <dbReference type="EMBL" id="MET1255013.1"/>
    </source>
</evidence>
<name>A0ABV2BSU8_9GAMM</name>
<dbReference type="PANTHER" id="PTHR44858:SF1">
    <property type="entry name" value="UDP-N-ACETYLGLUCOSAMINE--PEPTIDE N-ACETYLGLUCOSAMINYLTRANSFERASE SPINDLY-RELATED"/>
    <property type="match status" value="1"/>
</dbReference>
<dbReference type="Gene3D" id="1.25.40.10">
    <property type="entry name" value="Tetratricopeptide repeat domain"/>
    <property type="match status" value="2"/>
</dbReference>
<dbReference type="Pfam" id="PF14559">
    <property type="entry name" value="TPR_19"/>
    <property type="match status" value="1"/>
</dbReference>
<sequence length="278" mass="32945">MFNFHVYIRLIIVACIFMCNFLFAHGVKHDRVHQLSHQISKSPNNPQLYIKRGRVYQDSEEYVLAMQDYQQALKLDNNFHEALYWQGYIYSVQGQLELAEKQLLNYLKQQPDSPAGHRTLAKVYEQKNQLNLSIRHFDQAIDVDKKTPPQVYLERTRVQLKIKPLPIVQIEQGLNQAIKNFGAIVTIIELMVESYQHAQQWHKISDAIALLPKSLQQSPQWLYKKAFAYQMMNHNRQAKQTFIQVQQQIERLPEHRKNNPAFQQLWRQTNSQLKQLHE</sequence>
<dbReference type="InterPro" id="IPR050498">
    <property type="entry name" value="Ycf3"/>
</dbReference>
<dbReference type="Proteomes" id="UP001548189">
    <property type="component" value="Unassembled WGS sequence"/>
</dbReference>
<comment type="caution">
    <text evidence="1">The sequence shown here is derived from an EMBL/GenBank/DDBJ whole genome shotgun (WGS) entry which is preliminary data.</text>
</comment>